<name>A0A5S9Y939_ARATH</name>
<accession>A0A5S9Y939</accession>
<reference evidence="1 2" key="1">
    <citation type="submission" date="2019-12" db="EMBL/GenBank/DDBJ databases">
        <authorList>
            <person name="Jiao W.-B."/>
            <person name="Schneeberger K."/>
        </authorList>
    </citation>
    <scope>NUCLEOTIDE SEQUENCE [LARGE SCALE GENOMIC DNA]</scope>
    <source>
        <strain evidence="2">cv. C24</strain>
    </source>
</reference>
<evidence type="ECO:0000313" key="2">
    <source>
        <dbReference type="Proteomes" id="UP000434276"/>
    </source>
</evidence>
<dbReference type="AlphaFoldDB" id="A0A5S9Y939"/>
<dbReference type="Proteomes" id="UP000434276">
    <property type="component" value="Unassembled WGS sequence"/>
</dbReference>
<organism evidence="1 2">
    <name type="scientific">Arabidopsis thaliana</name>
    <name type="common">Mouse-ear cress</name>
    <dbReference type="NCBI Taxonomy" id="3702"/>
    <lineage>
        <taxon>Eukaryota</taxon>
        <taxon>Viridiplantae</taxon>
        <taxon>Streptophyta</taxon>
        <taxon>Embryophyta</taxon>
        <taxon>Tracheophyta</taxon>
        <taxon>Spermatophyta</taxon>
        <taxon>Magnoliopsida</taxon>
        <taxon>eudicotyledons</taxon>
        <taxon>Gunneridae</taxon>
        <taxon>Pentapetalae</taxon>
        <taxon>rosids</taxon>
        <taxon>malvids</taxon>
        <taxon>Brassicales</taxon>
        <taxon>Brassicaceae</taxon>
        <taxon>Camelineae</taxon>
        <taxon>Arabidopsis</taxon>
    </lineage>
</organism>
<sequence length="102" mass="11223">MASRVHAARVAHHDEEHELVVLVWGEGFGSNTPPHFVSLTSFDSSDISSYSSMSQLTLPGLKLQGHFLCITLQAPILLNALRENQAMREVNVLLARKGNKVT</sequence>
<gene>
    <name evidence="1" type="ORF">C24_LOCUS23472</name>
</gene>
<dbReference type="EMBL" id="CACSHJ010000096">
    <property type="protein sequence ID" value="CAA0405370.1"/>
    <property type="molecule type" value="Genomic_DNA"/>
</dbReference>
<proteinExistence type="predicted"/>
<protein>
    <submittedName>
        <fullName evidence="1">Uncharacterized protein</fullName>
    </submittedName>
</protein>
<evidence type="ECO:0000313" key="1">
    <source>
        <dbReference type="EMBL" id="CAA0405370.1"/>
    </source>
</evidence>